<comment type="caution">
    <text evidence="1">The sequence shown here is derived from an EMBL/GenBank/DDBJ whole genome shotgun (WGS) entry which is preliminary data.</text>
</comment>
<proteinExistence type="predicted"/>
<evidence type="ECO:0000313" key="2">
    <source>
        <dbReference type="Proteomes" id="UP000752171"/>
    </source>
</evidence>
<evidence type="ECO:0000313" key="1">
    <source>
        <dbReference type="EMBL" id="KAG9278051.1"/>
    </source>
</evidence>
<organism evidence="1 2">
    <name type="scientific">Astyanax mexicanus</name>
    <name type="common">Blind cave fish</name>
    <name type="synonym">Astyanax fasciatus mexicanus</name>
    <dbReference type="NCBI Taxonomy" id="7994"/>
    <lineage>
        <taxon>Eukaryota</taxon>
        <taxon>Metazoa</taxon>
        <taxon>Chordata</taxon>
        <taxon>Craniata</taxon>
        <taxon>Vertebrata</taxon>
        <taxon>Euteleostomi</taxon>
        <taxon>Actinopterygii</taxon>
        <taxon>Neopterygii</taxon>
        <taxon>Teleostei</taxon>
        <taxon>Ostariophysi</taxon>
        <taxon>Characiformes</taxon>
        <taxon>Characoidei</taxon>
        <taxon>Acestrorhamphidae</taxon>
        <taxon>Acestrorhamphinae</taxon>
        <taxon>Astyanax</taxon>
    </lineage>
</organism>
<reference evidence="1 2" key="1">
    <citation type="submission" date="2021-07" db="EMBL/GenBank/DDBJ databases">
        <authorList>
            <person name="Imarazene B."/>
            <person name="Zahm M."/>
            <person name="Klopp C."/>
            <person name="Cabau C."/>
            <person name="Beille S."/>
            <person name="Jouanno E."/>
            <person name="Castinel A."/>
            <person name="Lluch J."/>
            <person name="Gil L."/>
            <person name="Kuchtly C."/>
            <person name="Lopez Roques C."/>
            <person name="Donnadieu C."/>
            <person name="Parrinello H."/>
            <person name="Journot L."/>
            <person name="Du K."/>
            <person name="Schartl M."/>
            <person name="Retaux S."/>
            <person name="Guiguen Y."/>
        </authorList>
    </citation>
    <scope>NUCLEOTIDE SEQUENCE [LARGE SCALE GENOMIC DNA]</scope>
    <source>
        <strain evidence="1">Pach_M1</strain>
        <tissue evidence="1">Testis</tissue>
    </source>
</reference>
<sequence length="111" mass="12813">MVQENSTLDHVPKPRSTQEEVLRLWSSKDLGRVEAVVGPYKLYSSSFRMLQVDGWLAYEVIDAYLYHLIEAHKMPVYHLSAVVASALFAGQFRCLSKVSHKFNQHCYCVRH</sequence>
<dbReference type="AlphaFoldDB" id="A0A8T2MB01"/>
<gene>
    <name evidence="1" type="ORF">AMEX_G5844</name>
</gene>
<protein>
    <submittedName>
        <fullName evidence="1">Uncharacterized protein</fullName>
    </submittedName>
</protein>
<dbReference type="EMBL" id="JAICCE010000004">
    <property type="protein sequence ID" value="KAG9278051.1"/>
    <property type="molecule type" value="Genomic_DNA"/>
</dbReference>
<accession>A0A8T2MB01</accession>
<name>A0A8T2MB01_ASTMX</name>
<dbReference type="Proteomes" id="UP000752171">
    <property type="component" value="Unassembled WGS sequence"/>
</dbReference>